<protein>
    <recommendedName>
        <fullName evidence="3">Exo-alpha-sialidase</fullName>
    </recommendedName>
</protein>
<proteinExistence type="predicted"/>
<dbReference type="SUPFAM" id="SSF110296">
    <property type="entry name" value="Oligoxyloglucan reducing end-specific cellobiohydrolase"/>
    <property type="match status" value="1"/>
</dbReference>
<organism evidence="1">
    <name type="scientific">bioreactor metagenome</name>
    <dbReference type="NCBI Taxonomy" id="1076179"/>
    <lineage>
        <taxon>unclassified sequences</taxon>
        <taxon>metagenomes</taxon>
        <taxon>ecological metagenomes</taxon>
    </lineage>
</organism>
<evidence type="ECO:0000313" key="2">
    <source>
        <dbReference type="EMBL" id="MPL74396.1"/>
    </source>
</evidence>
<sequence length="275" mass="30674">MLAAGRVSNGRKYSSDYGQTWSSMPHYNYQGYTVTNPRKCAISASGQYRLFSSDSILHLSSDFGQSWTDISAHTPSSAITNIEISASGQYIAYSYFGEGLYDNGIMWSSDFGQSWTRKVSCTHAVYNMSMTKDGQYLIISMAYWEEYDLRPYLARLYNYGANLQYLYELGLNYSPDSYLATSGDGSLFLKSVPYQYVRKSINQGASWTNPNNGIVTTFPLPAADFATNYKGNVIAMANSRGPDSSYGVWISYDSGASWEKKLTYSGSLITMNQSN</sequence>
<dbReference type="AlphaFoldDB" id="A0A644U5X8"/>
<dbReference type="EMBL" id="VSSQ01000080">
    <property type="protein sequence ID" value="MPL74396.1"/>
    <property type="molecule type" value="Genomic_DNA"/>
</dbReference>
<dbReference type="InterPro" id="IPR015943">
    <property type="entry name" value="WD40/YVTN_repeat-like_dom_sf"/>
</dbReference>
<comment type="caution">
    <text evidence="1">The sequence shown here is derived from an EMBL/GenBank/DDBJ whole genome shotgun (WGS) entry which is preliminary data.</text>
</comment>
<accession>A0A644U5X8</accession>
<name>A0A644U5X8_9ZZZZ</name>
<evidence type="ECO:0008006" key="3">
    <source>
        <dbReference type="Google" id="ProtNLM"/>
    </source>
</evidence>
<reference evidence="1" key="1">
    <citation type="submission" date="2019-08" db="EMBL/GenBank/DDBJ databases">
        <authorList>
            <person name="Kucharzyk K."/>
            <person name="Murdoch R.W."/>
            <person name="Higgins S."/>
            <person name="Loffler F."/>
        </authorList>
    </citation>
    <scope>NUCLEOTIDE SEQUENCE</scope>
</reference>
<evidence type="ECO:0000313" key="1">
    <source>
        <dbReference type="EMBL" id="MPL74335.1"/>
    </source>
</evidence>
<dbReference type="EMBL" id="VSSQ01000080">
    <property type="protein sequence ID" value="MPL74335.1"/>
    <property type="molecule type" value="Genomic_DNA"/>
</dbReference>
<dbReference type="Gene3D" id="2.130.10.10">
    <property type="entry name" value="YVTN repeat-like/Quinoprotein amine dehydrogenase"/>
    <property type="match status" value="2"/>
</dbReference>
<gene>
    <name evidence="1" type="ORF">SDC9_20146</name>
    <name evidence="2" type="ORF">SDC9_20207</name>
</gene>